<accession>A0A1L4D481</accession>
<dbReference type="Proteomes" id="UP000184731">
    <property type="component" value="Chromosome"/>
</dbReference>
<name>A0A1L4D481_9BACT</name>
<protein>
    <submittedName>
        <fullName evidence="1">Uncharacterized protein</fullName>
    </submittedName>
</protein>
<dbReference type="OrthoDB" id="5310563at2"/>
<dbReference type="AlphaFoldDB" id="A0A1L4D481"/>
<sequence>MKLFGILYLIFFSIYIQQNAYADETFIICSNQDETWQWLKTENGLFYVAHGNFVIGEFEKNSKIYLYSYFKIQNGERIMQQLKNLCHDKYGQDYANPQPANSSLSPWTLFSISDNQFMGGILAVRNGGFRHATTKKHKIHMQSNAVEVQFFNLREYFIQEEINNN</sequence>
<dbReference type="EMBL" id="CP017834">
    <property type="protein sequence ID" value="APJ04990.1"/>
    <property type="molecule type" value="Genomic_DNA"/>
</dbReference>
<evidence type="ECO:0000313" key="1">
    <source>
        <dbReference type="EMBL" id="APJ04990.1"/>
    </source>
</evidence>
<evidence type="ECO:0000313" key="2">
    <source>
        <dbReference type="Proteomes" id="UP000184731"/>
    </source>
</evidence>
<proteinExistence type="predicted"/>
<organism evidence="1 2">
    <name type="scientific">Silvanigrella aquatica</name>
    <dbReference type="NCBI Taxonomy" id="1915309"/>
    <lineage>
        <taxon>Bacteria</taxon>
        <taxon>Pseudomonadati</taxon>
        <taxon>Bdellovibrionota</taxon>
        <taxon>Oligoflexia</taxon>
        <taxon>Silvanigrellales</taxon>
        <taxon>Silvanigrellaceae</taxon>
        <taxon>Silvanigrella</taxon>
    </lineage>
</organism>
<dbReference type="RefSeq" id="WP_148698753.1">
    <property type="nucleotide sequence ID" value="NZ_CP017834.1"/>
</dbReference>
<gene>
    <name evidence="1" type="ORF">AXG55_14255</name>
</gene>
<reference evidence="1 2" key="1">
    <citation type="submission" date="2016-10" db="EMBL/GenBank/DDBJ databases">
        <title>Silvanigrella aquatica sp. nov., isolated from a freshwater lake located in the Black Forest, Germany, description of Silvanigrellaceae fam. nov., Silvanigrellales ord. nov., reclassification of the order Bdellovibrionales in the class Oligoflexia, reclassification of the families Bacteriovoracaceae and Halobacteriovoraceae in the new order Bacteriovoracales ord. nov., and reclassification of the family Pseudobacteriovoracaceae in the order Oligoflexiales.</title>
        <authorList>
            <person name="Hahn M.W."/>
            <person name="Schmidt J."/>
            <person name="Koll U."/>
            <person name="Rohde M."/>
            <person name="Verbag S."/>
            <person name="Pitt A."/>
            <person name="Nakai R."/>
            <person name="Naganuma T."/>
            <person name="Lang E."/>
        </authorList>
    </citation>
    <scope>NUCLEOTIDE SEQUENCE [LARGE SCALE GENOMIC DNA]</scope>
    <source>
        <strain evidence="1 2">MWH-Nonnen-W8red</strain>
    </source>
</reference>
<keyword evidence="2" id="KW-1185">Reference proteome</keyword>
<dbReference type="KEGG" id="saqi:AXG55_14255"/>